<name>A0A6M0RKR9_9CYAN</name>
<keyword evidence="1" id="KW-0732">Signal</keyword>
<accession>A0A6M0RKR9</accession>
<protein>
    <submittedName>
        <fullName evidence="2">DUF928 domain-containing protein</fullName>
    </submittedName>
</protein>
<gene>
    <name evidence="2" type="ORF">DXZ20_11335</name>
</gene>
<organism evidence="2 3">
    <name type="scientific">Adonisia turfae CCMR0081</name>
    <dbReference type="NCBI Taxonomy" id="2292702"/>
    <lineage>
        <taxon>Bacteria</taxon>
        <taxon>Bacillati</taxon>
        <taxon>Cyanobacteriota</taxon>
        <taxon>Adonisia</taxon>
        <taxon>Adonisia turfae</taxon>
    </lineage>
</organism>
<keyword evidence="3" id="KW-1185">Reference proteome</keyword>
<dbReference type="Pfam" id="PF06051">
    <property type="entry name" value="DUF928"/>
    <property type="match status" value="1"/>
</dbReference>
<proteinExistence type="predicted"/>
<evidence type="ECO:0000313" key="2">
    <source>
        <dbReference type="EMBL" id="NEZ56251.1"/>
    </source>
</evidence>
<sequence length="265" mass="28911">MAKQQYSTRLISLFAAPVAALSLFTPAMGQSALQPELTAVNYNPPNRGAPSHTRNALSRAGLCGDLTAVQPTQTNWGETLAARPTFGIYVNAPATHLTFELKDESSGEILHQATFEQIAGPGISLYTLPDTAPALEVNRPYRWQVSLECEQFSTVQVPQRGTRTSDGMIVRRAPGDELQTALAATSNNEKPSLLAANGLWYDTVDALLTWRLTFPETDTWTAQWQSLLTHPMVQLDHLMEATPIDCCLAADCPHTDTELDLSTSL</sequence>
<feature type="chain" id="PRO_5026931970" evidence="1">
    <location>
        <begin position="30"/>
        <end position="265"/>
    </location>
</feature>
<evidence type="ECO:0000256" key="1">
    <source>
        <dbReference type="SAM" id="SignalP"/>
    </source>
</evidence>
<reference evidence="2 3" key="1">
    <citation type="journal article" date="2020" name="Microb. Ecol.">
        <title>Ecogenomics of the Marine Benthic Filamentous Cyanobacterium Adonisia.</title>
        <authorList>
            <person name="Walter J.M."/>
            <person name="Coutinho F.H."/>
            <person name="Leomil L."/>
            <person name="Hargreaves P.I."/>
            <person name="Campeao M.E."/>
            <person name="Vieira V.V."/>
            <person name="Silva B.S."/>
            <person name="Fistarol G.O."/>
            <person name="Salomon P.S."/>
            <person name="Sawabe T."/>
            <person name="Mino S."/>
            <person name="Hosokawa M."/>
            <person name="Miyashita H."/>
            <person name="Maruyama F."/>
            <person name="van Verk M.C."/>
            <person name="Dutilh B.E."/>
            <person name="Thompson C.C."/>
            <person name="Thompson F.L."/>
        </authorList>
    </citation>
    <scope>NUCLEOTIDE SEQUENCE [LARGE SCALE GENOMIC DNA]</scope>
    <source>
        <strain evidence="2 3">CCMR0081</strain>
    </source>
</reference>
<dbReference type="InterPro" id="IPR010328">
    <property type="entry name" value="DUF928"/>
</dbReference>
<feature type="signal peptide" evidence="1">
    <location>
        <begin position="1"/>
        <end position="29"/>
    </location>
</feature>
<dbReference type="RefSeq" id="WP_163698234.1">
    <property type="nucleotide sequence ID" value="NZ_QXHD01000004.1"/>
</dbReference>
<evidence type="ECO:0000313" key="3">
    <source>
        <dbReference type="Proteomes" id="UP000481033"/>
    </source>
</evidence>
<dbReference type="EMBL" id="QXHD01000004">
    <property type="protein sequence ID" value="NEZ56251.1"/>
    <property type="molecule type" value="Genomic_DNA"/>
</dbReference>
<dbReference type="AlphaFoldDB" id="A0A6M0RKR9"/>
<dbReference type="Proteomes" id="UP000481033">
    <property type="component" value="Unassembled WGS sequence"/>
</dbReference>
<comment type="caution">
    <text evidence="2">The sequence shown here is derived from an EMBL/GenBank/DDBJ whole genome shotgun (WGS) entry which is preliminary data.</text>
</comment>